<dbReference type="InterPro" id="IPR054593">
    <property type="entry name" value="Beta-mannosidase-like_N2"/>
</dbReference>
<comment type="similarity">
    <text evidence="1">Belongs to the glycosyl hydrolase 2 family.</text>
</comment>
<reference evidence="10 11" key="1">
    <citation type="journal article" date="2019" name="Int. J. Syst. Evol. Microbiol.">
        <title>The Global Catalogue of Microorganisms (GCM) 10K type strain sequencing project: providing services to taxonomists for standard genome sequencing and annotation.</title>
        <authorList>
            <consortium name="The Broad Institute Genomics Platform"/>
            <consortium name="The Broad Institute Genome Sequencing Center for Infectious Disease"/>
            <person name="Wu L."/>
            <person name="Ma J."/>
        </authorList>
    </citation>
    <scope>NUCLEOTIDE SEQUENCE [LARGE SCALE GENOMIC DNA]</scope>
    <source>
        <strain evidence="10 11">JCM 3325</strain>
    </source>
</reference>
<proteinExistence type="inferred from homology"/>
<dbReference type="InterPro" id="IPR008979">
    <property type="entry name" value="Galactose-bd-like_sf"/>
</dbReference>
<dbReference type="Pfam" id="PF16355">
    <property type="entry name" value="DUF4982"/>
    <property type="match status" value="1"/>
</dbReference>
<feature type="domain" description="Glycoside hydrolase family 2 immunoglobulin-like beta-sandwich" evidence="5">
    <location>
        <begin position="166"/>
        <end position="266"/>
    </location>
</feature>
<dbReference type="PANTHER" id="PTHR42732">
    <property type="entry name" value="BETA-GALACTOSIDASE"/>
    <property type="match status" value="1"/>
</dbReference>
<dbReference type="SUPFAM" id="SSF51445">
    <property type="entry name" value="(Trans)glycosidases"/>
    <property type="match status" value="1"/>
</dbReference>
<dbReference type="InterPro" id="IPR013783">
    <property type="entry name" value="Ig-like_fold"/>
</dbReference>
<evidence type="ECO:0000259" key="7">
    <source>
        <dbReference type="Pfam" id="PF16355"/>
    </source>
</evidence>
<dbReference type="InterPro" id="IPR051913">
    <property type="entry name" value="GH2_Domain-Containing"/>
</dbReference>
<evidence type="ECO:0000256" key="4">
    <source>
        <dbReference type="SAM" id="MobiDB-lite"/>
    </source>
</evidence>
<dbReference type="Gene3D" id="3.20.20.80">
    <property type="entry name" value="Glycosidases"/>
    <property type="match status" value="1"/>
</dbReference>
<dbReference type="InterPro" id="IPR006103">
    <property type="entry name" value="Glyco_hydro_2_cat"/>
</dbReference>
<feature type="compositionally biased region" description="Pro residues" evidence="4">
    <location>
        <begin position="817"/>
        <end position="831"/>
    </location>
</feature>
<feature type="domain" description="Glycoside hydrolase family 2 catalytic" evidence="6">
    <location>
        <begin position="276"/>
        <end position="427"/>
    </location>
</feature>
<dbReference type="InterPro" id="IPR032311">
    <property type="entry name" value="DUF4982"/>
</dbReference>
<name>A0ABN3JV05_9ACTN</name>
<dbReference type="Proteomes" id="UP001501231">
    <property type="component" value="Unassembled WGS sequence"/>
</dbReference>
<dbReference type="Pfam" id="PF18565">
    <property type="entry name" value="Glyco_hydro2_C5"/>
    <property type="match status" value="1"/>
</dbReference>
<dbReference type="SUPFAM" id="SSF49785">
    <property type="entry name" value="Galactose-binding domain-like"/>
    <property type="match status" value="1"/>
</dbReference>
<feature type="domain" description="Glycoside hydrolase family 2" evidence="8">
    <location>
        <begin position="707"/>
        <end position="806"/>
    </location>
</feature>
<keyword evidence="2 10" id="KW-0378">Hydrolase</keyword>
<dbReference type="GO" id="GO:0016787">
    <property type="term" value="F:hydrolase activity"/>
    <property type="evidence" value="ECO:0007669"/>
    <property type="project" value="UniProtKB-KW"/>
</dbReference>
<dbReference type="RefSeq" id="WP_344593621.1">
    <property type="nucleotide sequence ID" value="NZ_BAAARW010000022.1"/>
</dbReference>
<organism evidence="10 11">
    <name type="scientific">Actinomadura vinacea</name>
    <dbReference type="NCBI Taxonomy" id="115336"/>
    <lineage>
        <taxon>Bacteria</taxon>
        <taxon>Bacillati</taxon>
        <taxon>Actinomycetota</taxon>
        <taxon>Actinomycetes</taxon>
        <taxon>Streptosporangiales</taxon>
        <taxon>Thermomonosporaceae</taxon>
        <taxon>Actinomadura</taxon>
    </lineage>
</organism>
<dbReference type="Pfam" id="PF02836">
    <property type="entry name" value="Glyco_hydro_2_C"/>
    <property type="match status" value="1"/>
</dbReference>
<dbReference type="InterPro" id="IPR040605">
    <property type="entry name" value="Glyco_hydro2_dom5"/>
</dbReference>
<evidence type="ECO:0000259" key="8">
    <source>
        <dbReference type="Pfam" id="PF18565"/>
    </source>
</evidence>
<dbReference type="InterPro" id="IPR036156">
    <property type="entry name" value="Beta-gal/glucu_dom_sf"/>
</dbReference>
<protein>
    <submittedName>
        <fullName evidence="10">Glycoside hydrolase family 2 TIM barrel-domain containing protein</fullName>
    </submittedName>
</protein>
<feature type="domain" description="Beta-mannosidase-like galactose-binding" evidence="9">
    <location>
        <begin position="66"/>
        <end position="135"/>
    </location>
</feature>
<dbReference type="Pfam" id="PF00703">
    <property type="entry name" value="Glyco_hydro_2"/>
    <property type="match status" value="1"/>
</dbReference>
<dbReference type="Gene3D" id="2.60.40.10">
    <property type="entry name" value="Immunoglobulins"/>
    <property type="match status" value="3"/>
</dbReference>
<evidence type="ECO:0000256" key="1">
    <source>
        <dbReference type="ARBA" id="ARBA00007401"/>
    </source>
</evidence>
<accession>A0ABN3JV05</accession>
<evidence type="ECO:0000256" key="2">
    <source>
        <dbReference type="ARBA" id="ARBA00022801"/>
    </source>
</evidence>
<evidence type="ECO:0000313" key="11">
    <source>
        <dbReference type="Proteomes" id="UP001501231"/>
    </source>
</evidence>
<feature type="domain" description="DUF4982" evidence="7">
    <location>
        <begin position="635"/>
        <end position="693"/>
    </location>
</feature>
<gene>
    <name evidence="10" type="ORF">GCM10010191_61410</name>
</gene>
<dbReference type="InterPro" id="IPR006102">
    <property type="entry name" value="Ig-like_GH2"/>
</dbReference>
<sequence>MIRTSFNDGWQVRSKVNPFAELSGQVVPFRPVTLPHDAMIEQRRAAPDDGVTMEGAAGAYFPGGVFEYRKTFSVPEEYRGRRIFIEFEGVYRDATVYINGDHAGQRPYGYSHFRVDADRFLRFGEDNEIRVEARAHRDSRWYTGAGIYRDTWLLVGEVVRIAPDGVRVRTLDVDGSRAVVEVATHVANDSIEVRTVDVVTEIWDGSGAVVASDISKLTLLPGEPATARQRLYAHSPALWSPESPTLYECHVALRDVDEEKVTFGIRSLRLDPERGLRLNGETVKLRGACVHHDNGILGAATYPRAEERRVELLKEAGFNAIRSSHHPMSKAMLDACDRLGMLVVDEAFDVWTSGKSEFDYSLSFPEWWERDIEAMVAKDFNHPSVIMYSIGNEIPETGSPFGAVWGRRLAEKVRSLDPTRYVTNAVNGMLAVMSELGALRKQALEQAGDGAGINTLMADAGDAMNAVSSSELVTERTAESFAVLDVAGMNYAEARYALDRDLFPNRIILGTETFPTRIDGNWQLVGQYGHVIGDFTWTGWDYLGEVGIGRPQYFAPDEPQRAHNAPYPYLVAGCGDIDITGHRRPASYYREIVFGLRAEPYIAVRRPERQGKTWAGSPWAWSDTVSSWTWPGFEGEPITVEVYSDADEVELIAEGGSFGRRPVGAEHRFRTEFEIVYLPGELVAVAYRGGVETGRTSLRSATGPVRLTAEADRQVLGATGGDLAYVVLTLTDAQGICHTGADRPVSIEVSGAGELIGFGSADPSTEERFDTTERRTYEGRALAVLRPTAAGKINLTATARECDPVDVVVTAEQHPQAPTPSRSPDPIPPTS</sequence>
<keyword evidence="11" id="KW-1185">Reference proteome</keyword>
<dbReference type="PANTHER" id="PTHR42732:SF1">
    <property type="entry name" value="BETA-MANNOSIDASE"/>
    <property type="match status" value="1"/>
</dbReference>
<dbReference type="InterPro" id="IPR017853">
    <property type="entry name" value="GH"/>
</dbReference>
<evidence type="ECO:0000259" key="9">
    <source>
        <dbReference type="Pfam" id="PF22666"/>
    </source>
</evidence>
<feature type="region of interest" description="Disordered" evidence="4">
    <location>
        <begin position="810"/>
        <end position="831"/>
    </location>
</feature>
<evidence type="ECO:0000259" key="5">
    <source>
        <dbReference type="Pfam" id="PF00703"/>
    </source>
</evidence>
<dbReference type="InterPro" id="IPR006101">
    <property type="entry name" value="Glyco_hydro_2"/>
</dbReference>
<evidence type="ECO:0000259" key="6">
    <source>
        <dbReference type="Pfam" id="PF02836"/>
    </source>
</evidence>
<dbReference type="SUPFAM" id="SSF49303">
    <property type="entry name" value="beta-Galactosidase/glucuronidase domain"/>
    <property type="match status" value="1"/>
</dbReference>
<dbReference type="Gene3D" id="2.60.120.260">
    <property type="entry name" value="Galactose-binding domain-like"/>
    <property type="match status" value="1"/>
</dbReference>
<comment type="caution">
    <text evidence="10">The sequence shown here is derived from an EMBL/GenBank/DDBJ whole genome shotgun (WGS) entry which is preliminary data.</text>
</comment>
<dbReference type="PRINTS" id="PR00132">
    <property type="entry name" value="GLHYDRLASE2"/>
</dbReference>
<dbReference type="EMBL" id="BAAARW010000022">
    <property type="protein sequence ID" value="GAA2438026.1"/>
    <property type="molecule type" value="Genomic_DNA"/>
</dbReference>
<keyword evidence="3" id="KW-0326">Glycosidase</keyword>
<dbReference type="Pfam" id="PF22666">
    <property type="entry name" value="Glyco_hydro_2_N2"/>
    <property type="match status" value="1"/>
</dbReference>
<evidence type="ECO:0000313" key="10">
    <source>
        <dbReference type="EMBL" id="GAA2438026.1"/>
    </source>
</evidence>
<evidence type="ECO:0000256" key="3">
    <source>
        <dbReference type="ARBA" id="ARBA00023295"/>
    </source>
</evidence>